<evidence type="ECO:0000313" key="4">
    <source>
        <dbReference type="EnsemblMetazoa" id="GBRI008440-PA"/>
    </source>
</evidence>
<dbReference type="STRING" id="37001.A0A1A9W6Z7"/>
<dbReference type="InterPro" id="IPR027417">
    <property type="entry name" value="P-loop_NTPase"/>
</dbReference>
<dbReference type="PANTHER" id="PTHR46688:SF1">
    <property type="entry name" value="ADP-RIBOSYLATION FACTOR-LIKE PROTEIN 16"/>
    <property type="match status" value="1"/>
</dbReference>
<organism evidence="4 5">
    <name type="scientific">Glossina brevipalpis</name>
    <dbReference type="NCBI Taxonomy" id="37001"/>
    <lineage>
        <taxon>Eukaryota</taxon>
        <taxon>Metazoa</taxon>
        <taxon>Ecdysozoa</taxon>
        <taxon>Arthropoda</taxon>
        <taxon>Hexapoda</taxon>
        <taxon>Insecta</taxon>
        <taxon>Pterygota</taxon>
        <taxon>Neoptera</taxon>
        <taxon>Endopterygota</taxon>
        <taxon>Diptera</taxon>
        <taxon>Brachycera</taxon>
        <taxon>Muscomorpha</taxon>
        <taxon>Hippoboscoidea</taxon>
        <taxon>Glossinidae</taxon>
        <taxon>Glossina</taxon>
    </lineage>
</organism>
<evidence type="ECO:0000313" key="5">
    <source>
        <dbReference type="Proteomes" id="UP000091820"/>
    </source>
</evidence>
<dbReference type="AlphaFoldDB" id="A0A1A9W6Z7"/>
<keyword evidence="2 3" id="KW-0342">GTP-binding</keyword>
<dbReference type="GO" id="GO:0003924">
    <property type="term" value="F:GTPase activity"/>
    <property type="evidence" value="ECO:0007669"/>
    <property type="project" value="InterPro"/>
</dbReference>
<sequence>MPVVPSSIKYCGVKLIDYLSILLQAMSLARHPDCLCLGPKRSGKTHLLKALQDPDSIDETSYSTATIGTSIYNITFPTDSEDAFKLKPNANKDESDALKSGKKGKAVVPLKSICVLEIGGNMAPIWRQYFNDIKKLIYVVDTANLCQISAAGVLLYSILAEPRLQKVRILLVLSKMDYAYRQMRNEALLMLQMSKLQKQIRQTVTIVEASSVTKTGFSDIYNWLKMP</sequence>
<evidence type="ECO:0000256" key="2">
    <source>
        <dbReference type="ARBA" id="ARBA00023134"/>
    </source>
</evidence>
<evidence type="ECO:0000256" key="1">
    <source>
        <dbReference type="ARBA" id="ARBA00022741"/>
    </source>
</evidence>
<dbReference type="Pfam" id="PF00025">
    <property type="entry name" value="Arf"/>
    <property type="match status" value="1"/>
</dbReference>
<feature type="binding site" evidence="3">
    <location>
        <position position="120"/>
    </location>
    <ligand>
        <name>GTP</name>
        <dbReference type="ChEBI" id="CHEBI:37565"/>
    </ligand>
</feature>
<protein>
    <recommendedName>
        <fullName evidence="6">ADP-ribosylation factor-like protein 16</fullName>
    </recommendedName>
</protein>
<evidence type="ECO:0000256" key="3">
    <source>
        <dbReference type="PIRSR" id="PIRSR606689-1"/>
    </source>
</evidence>
<keyword evidence="1 3" id="KW-0547">Nucleotide-binding</keyword>
<name>A0A1A9W6Z7_9MUSC</name>
<accession>A0A1A9W6Z7</accession>
<dbReference type="EnsemblMetazoa" id="GBRI008440-RA">
    <property type="protein sequence ID" value="GBRI008440-PA"/>
    <property type="gene ID" value="GBRI008440"/>
</dbReference>
<reference evidence="5" key="1">
    <citation type="submission" date="2014-03" db="EMBL/GenBank/DDBJ databases">
        <authorList>
            <person name="Aksoy S."/>
            <person name="Warren W."/>
            <person name="Wilson R.K."/>
        </authorList>
    </citation>
    <scope>NUCLEOTIDE SEQUENCE [LARGE SCALE GENOMIC DNA]</scope>
    <source>
        <strain evidence="5">IAEA</strain>
    </source>
</reference>
<keyword evidence="5" id="KW-1185">Reference proteome</keyword>
<dbReference type="Proteomes" id="UP000091820">
    <property type="component" value="Unassembled WGS sequence"/>
</dbReference>
<dbReference type="InterPro" id="IPR006689">
    <property type="entry name" value="Small_GTPase_ARF/SAR"/>
</dbReference>
<evidence type="ECO:0008006" key="6">
    <source>
        <dbReference type="Google" id="ProtNLM"/>
    </source>
</evidence>
<reference evidence="4" key="2">
    <citation type="submission" date="2020-05" db="UniProtKB">
        <authorList>
            <consortium name="EnsemblMetazoa"/>
        </authorList>
    </citation>
    <scope>IDENTIFICATION</scope>
    <source>
        <strain evidence="4">IAEA</strain>
    </source>
</reference>
<dbReference type="SUPFAM" id="SSF52540">
    <property type="entry name" value="P-loop containing nucleoside triphosphate hydrolases"/>
    <property type="match status" value="1"/>
</dbReference>
<dbReference type="VEuPathDB" id="VectorBase:GBRI008440"/>
<dbReference type="Gene3D" id="3.40.50.300">
    <property type="entry name" value="P-loop containing nucleotide triphosphate hydrolases"/>
    <property type="match status" value="1"/>
</dbReference>
<proteinExistence type="predicted"/>
<dbReference type="GO" id="GO:0005525">
    <property type="term" value="F:GTP binding"/>
    <property type="evidence" value="ECO:0007669"/>
    <property type="project" value="UniProtKB-KW"/>
</dbReference>
<dbReference type="PANTHER" id="PTHR46688">
    <property type="entry name" value="ADP-RIBOSYLATION FACTOR-LIKE PROTEIN 16"/>
    <property type="match status" value="1"/>
</dbReference>